<dbReference type="Pfam" id="PF13737">
    <property type="entry name" value="DDE_Tnp_1_5"/>
    <property type="match status" value="1"/>
</dbReference>
<evidence type="ECO:0000313" key="2">
    <source>
        <dbReference type="EMBL" id="CAA9372028.1"/>
    </source>
</evidence>
<evidence type="ECO:0000259" key="1">
    <source>
        <dbReference type="Pfam" id="PF13737"/>
    </source>
</evidence>
<dbReference type="InterPro" id="IPR053172">
    <property type="entry name" value="Tn903_transposase"/>
</dbReference>
<reference evidence="2" key="1">
    <citation type="submission" date="2020-02" db="EMBL/GenBank/DDBJ databases">
        <authorList>
            <person name="Meier V. D."/>
        </authorList>
    </citation>
    <scope>NUCLEOTIDE SEQUENCE</scope>
    <source>
        <strain evidence="2">AVDCRST_MAG64</strain>
    </source>
</reference>
<gene>
    <name evidence="2" type="ORF">AVDCRST_MAG64-2</name>
</gene>
<dbReference type="PANTHER" id="PTHR34631:SF3">
    <property type="entry name" value="ISSOD12 TRANSPOSASE TNPA_ISSOD12"/>
    <property type="match status" value="1"/>
</dbReference>
<dbReference type="EMBL" id="CADCUQ010000004">
    <property type="protein sequence ID" value="CAA9372028.1"/>
    <property type="molecule type" value="Genomic_DNA"/>
</dbReference>
<dbReference type="InterPro" id="IPR053520">
    <property type="entry name" value="Transposase_Tn903"/>
</dbReference>
<sequence>MPFKANSDRRHRIPRQRHRVTNWAAYDAALRARGSLTVWFSEEAIDGWRAEAGRTRGGQPRYSALAITTALTLRAVFRLALRQTEGLVGSILALLDLDLAVPDHSTMSRRAETLEVPPPSCGREPVHLLVDSTGLKLCGPGEWLVEKHGTRTRRGWRKLHLATDADTGRIVASALTDKDADDGSQVGPLLDRLGGAIASFTADGAYDRDDVYDAVAARSPDAAVIVPPRASAVPSGAAETAPSPRDRHLRVIAERGRMGWQKASGYNRRALVEADVSRWKRVIGDGLRSHTDGRQATEVAIAADVLNRMLELGRPEYVRIA</sequence>
<dbReference type="InterPro" id="IPR025668">
    <property type="entry name" value="Tnp_DDE_dom"/>
</dbReference>
<name>A0A6J4MY53_9BACT</name>
<organism evidence="2">
    <name type="scientific">uncultured Phycisphaerae bacterium</name>
    <dbReference type="NCBI Taxonomy" id="904963"/>
    <lineage>
        <taxon>Bacteria</taxon>
        <taxon>Pseudomonadati</taxon>
        <taxon>Planctomycetota</taxon>
        <taxon>Phycisphaerae</taxon>
        <taxon>environmental samples</taxon>
    </lineage>
</organism>
<dbReference type="AlphaFoldDB" id="A0A6J4MY53"/>
<feature type="domain" description="Transposase DDE" evidence="1">
    <location>
        <begin position="32"/>
        <end position="139"/>
    </location>
</feature>
<accession>A0A6J4MY53</accession>
<dbReference type="NCBIfam" id="NF033579">
    <property type="entry name" value="transpos_IS5_2"/>
    <property type="match status" value="1"/>
</dbReference>
<proteinExistence type="predicted"/>
<protein>
    <submittedName>
        <fullName evidence="2">Transposase</fullName>
    </submittedName>
</protein>
<dbReference type="PANTHER" id="PTHR34631">
    <property type="match status" value="1"/>
</dbReference>